<dbReference type="RefSeq" id="WP_187526510.1">
    <property type="nucleotide sequence ID" value="NZ_BAAACP010000002.1"/>
</dbReference>
<dbReference type="EMBL" id="BAAACP010000002">
    <property type="protein sequence ID" value="GAA0861765.1"/>
    <property type="molecule type" value="Genomic_DNA"/>
</dbReference>
<organism evidence="1 2">
    <name type="scientific">Paraclostridium tenue</name>
    <dbReference type="NCBI Taxonomy" id="1737"/>
    <lineage>
        <taxon>Bacteria</taxon>
        <taxon>Bacillati</taxon>
        <taxon>Bacillota</taxon>
        <taxon>Clostridia</taxon>
        <taxon>Peptostreptococcales</taxon>
        <taxon>Peptostreptococcaceae</taxon>
        <taxon>Paraclostridium</taxon>
    </lineage>
</organism>
<reference evidence="2" key="1">
    <citation type="journal article" date="2019" name="Int. J. Syst. Evol. Microbiol.">
        <title>The Global Catalogue of Microorganisms (GCM) 10K type strain sequencing project: providing services to taxonomists for standard genome sequencing and annotation.</title>
        <authorList>
            <consortium name="The Broad Institute Genomics Platform"/>
            <consortium name="The Broad Institute Genome Sequencing Center for Infectious Disease"/>
            <person name="Wu L."/>
            <person name="Ma J."/>
        </authorList>
    </citation>
    <scope>NUCLEOTIDE SEQUENCE [LARGE SCALE GENOMIC DNA]</scope>
    <source>
        <strain evidence="2">JCM 6486</strain>
    </source>
</reference>
<proteinExistence type="predicted"/>
<evidence type="ECO:0000313" key="1">
    <source>
        <dbReference type="EMBL" id="GAA0861765.1"/>
    </source>
</evidence>
<comment type="caution">
    <text evidence="1">The sequence shown here is derived from an EMBL/GenBank/DDBJ whole genome shotgun (WGS) entry which is preliminary data.</text>
</comment>
<gene>
    <name evidence="1" type="ORF">GCM10008917_04460</name>
</gene>
<keyword evidence="2" id="KW-1185">Reference proteome</keyword>
<accession>A0ABP3XB95</accession>
<evidence type="ECO:0000313" key="2">
    <source>
        <dbReference type="Proteomes" id="UP001400965"/>
    </source>
</evidence>
<sequence>MDSKIDYNKEIYRTETEHAIIEIISPEIVLGRRQTDEEVQEILDRIAKVNYKIASRLYKEGKLATKK</sequence>
<name>A0ABP3XB95_9FIRM</name>
<dbReference type="Proteomes" id="UP001400965">
    <property type="component" value="Unassembled WGS sequence"/>
</dbReference>
<protein>
    <submittedName>
        <fullName evidence="1">Uncharacterized protein</fullName>
    </submittedName>
</protein>